<proteinExistence type="predicted"/>
<dbReference type="EMBL" id="CP071091">
    <property type="protein sequence ID" value="QSQ15587.1"/>
    <property type="molecule type" value="Genomic_DNA"/>
</dbReference>
<sequence length="182" mass="20464">MPPPIKVELFPHDPRWADEARTEALALANALGPDLLRVVHHVGSTAIPGIHAKPILDLMPVVSRLEALDGRKGALEALGYEWWGELGLPGRRYCTKADALTGRRVVQLHCYVEGSLEVVRHVAFRDYLRQHPEIAAAYDQEKARCRSLHPENSHDYSDCKHAWIQPVEAEALAWSRRKSKEG</sequence>
<organism evidence="1 2">
    <name type="scientific">Myxococcus landrumensis</name>
    <dbReference type="NCBI Taxonomy" id="2813577"/>
    <lineage>
        <taxon>Bacteria</taxon>
        <taxon>Pseudomonadati</taxon>
        <taxon>Myxococcota</taxon>
        <taxon>Myxococcia</taxon>
        <taxon>Myxococcales</taxon>
        <taxon>Cystobacterineae</taxon>
        <taxon>Myxococcaceae</taxon>
        <taxon>Myxococcus</taxon>
    </lineage>
</organism>
<dbReference type="PANTHER" id="PTHR34822:SF1">
    <property type="entry name" value="GRPB FAMILY PROTEIN"/>
    <property type="match status" value="1"/>
</dbReference>
<gene>
    <name evidence="1" type="ORF">JY572_05840</name>
</gene>
<evidence type="ECO:0000313" key="2">
    <source>
        <dbReference type="Proteomes" id="UP000663090"/>
    </source>
</evidence>
<dbReference type="InterPro" id="IPR007344">
    <property type="entry name" value="GrpB/CoaE"/>
</dbReference>
<dbReference type="SUPFAM" id="SSF81301">
    <property type="entry name" value="Nucleotidyltransferase"/>
    <property type="match status" value="1"/>
</dbReference>
<dbReference type="Gene3D" id="3.30.460.10">
    <property type="entry name" value="Beta Polymerase, domain 2"/>
    <property type="match status" value="1"/>
</dbReference>
<accession>A0ABX7N9X7</accession>
<reference evidence="1 2" key="1">
    <citation type="submission" date="2021-02" db="EMBL/GenBank/DDBJ databases">
        <title>De Novo genome assembly of isolated myxobacteria.</title>
        <authorList>
            <person name="Stevens D.C."/>
        </authorList>
    </citation>
    <scope>NUCLEOTIDE SEQUENCE [LARGE SCALE GENOMIC DNA]</scope>
    <source>
        <strain evidence="1 2">SCHIC003</strain>
    </source>
</reference>
<dbReference type="Proteomes" id="UP000663090">
    <property type="component" value="Chromosome"/>
</dbReference>
<dbReference type="Pfam" id="PF04229">
    <property type="entry name" value="GrpB"/>
    <property type="match status" value="1"/>
</dbReference>
<dbReference type="RefSeq" id="WP_206717286.1">
    <property type="nucleotide sequence ID" value="NZ_CP071091.1"/>
</dbReference>
<dbReference type="PANTHER" id="PTHR34822">
    <property type="entry name" value="GRPB DOMAIN PROTEIN (AFU_ORTHOLOGUE AFUA_1G01530)"/>
    <property type="match status" value="1"/>
</dbReference>
<name>A0ABX7N9X7_9BACT</name>
<dbReference type="InterPro" id="IPR043519">
    <property type="entry name" value="NT_sf"/>
</dbReference>
<protein>
    <submittedName>
        <fullName evidence="1">GrpB family protein</fullName>
    </submittedName>
</protein>
<keyword evidence="2" id="KW-1185">Reference proteome</keyword>
<evidence type="ECO:0000313" key="1">
    <source>
        <dbReference type="EMBL" id="QSQ15587.1"/>
    </source>
</evidence>